<dbReference type="EC" id="3.1.21.-" evidence="5"/>
<feature type="domain" description="Type I restriction modification DNA specificity" evidence="4">
    <location>
        <begin position="2"/>
        <end position="177"/>
    </location>
</feature>
<evidence type="ECO:0000256" key="2">
    <source>
        <dbReference type="ARBA" id="ARBA00022747"/>
    </source>
</evidence>
<keyword evidence="6" id="KW-1185">Reference proteome</keyword>
<dbReference type="InterPro" id="IPR000055">
    <property type="entry name" value="Restrct_endonuc_typeI_TRD"/>
</dbReference>
<gene>
    <name evidence="5" type="ORF">WMW71_10495</name>
</gene>
<dbReference type="PANTHER" id="PTHR30408:SF13">
    <property type="entry name" value="TYPE I RESTRICTION ENZYME HINDI SPECIFICITY SUBUNIT"/>
    <property type="match status" value="1"/>
</dbReference>
<dbReference type="PANTHER" id="PTHR30408">
    <property type="entry name" value="TYPE-1 RESTRICTION ENZYME ECOKI SPECIFICITY PROTEIN"/>
    <property type="match status" value="1"/>
</dbReference>
<keyword evidence="5" id="KW-0540">Nuclease</keyword>
<dbReference type="GO" id="GO:0016787">
    <property type="term" value="F:hydrolase activity"/>
    <property type="evidence" value="ECO:0007669"/>
    <property type="project" value="UniProtKB-KW"/>
</dbReference>
<evidence type="ECO:0000313" key="6">
    <source>
        <dbReference type="Proteomes" id="UP001491349"/>
    </source>
</evidence>
<dbReference type="Proteomes" id="UP001491349">
    <property type="component" value="Unassembled WGS sequence"/>
</dbReference>
<dbReference type="SUPFAM" id="SSF116734">
    <property type="entry name" value="DNA methylase specificity domain"/>
    <property type="match status" value="2"/>
</dbReference>
<accession>A0ABU9E2S0</accession>
<evidence type="ECO:0000313" key="5">
    <source>
        <dbReference type="EMBL" id="MEK8180768.1"/>
    </source>
</evidence>
<comment type="similarity">
    <text evidence="1">Belongs to the type-I restriction system S methylase family.</text>
</comment>
<dbReference type="CDD" id="cd17254">
    <property type="entry name" value="RMtype1_S_FclI-TRD1-CR1_like"/>
    <property type="match status" value="1"/>
</dbReference>
<dbReference type="RefSeq" id="WP_187660879.1">
    <property type="nucleotide sequence ID" value="NZ_JACTAB010000006.1"/>
</dbReference>
<dbReference type="EMBL" id="JBBPCB010000006">
    <property type="protein sequence ID" value="MEK8180768.1"/>
    <property type="molecule type" value="Genomic_DNA"/>
</dbReference>
<dbReference type="InterPro" id="IPR052021">
    <property type="entry name" value="Type-I_RS_S_subunit"/>
</dbReference>
<feature type="domain" description="Type I restriction modification DNA specificity" evidence="4">
    <location>
        <begin position="208"/>
        <end position="379"/>
    </location>
</feature>
<evidence type="ECO:0000256" key="1">
    <source>
        <dbReference type="ARBA" id="ARBA00010923"/>
    </source>
</evidence>
<protein>
    <submittedName>
        <fullName evidence="5">Restriction endonuclease subunit S</fullName>
        <ecNumber evidence="5">3.1.21.-</ecNumber>
    </submittedName>
</protein>
<evidence type="ECO:0000259" key="4">
    <source>
        <dbReference type="Pfam" id="PF01420"/>
    </source>
</evidence>
<dbReference type="GO" id="GO:0004519">
    <property type="term" value="F:endonuclease activity"/>
    <property type="evidence" value="ECO:0007669"/>
    <property type="project" value="UniProtKB-KW"/>
</dbReference>
<keyword evidence="5" id="KW-0378">Hydrolase</keyword>
<dbReference type="Gene3D" id="3.90.220.20">
    <property type="entry name" value="DNA methylase specificity domains"/>
    <property type="match status" value="2"/>
</dbReference>
<organism evidence="5 6">
    <name type="scientific">Flavobacterium buctense</name>
    <dbReference type="NCBI Taxonomy" id="1648146"/>
    <lineage>
        <taxon>Bacteria</taxon>
        <taxon>Pseudomonadati</taxon>
        <taxon>Bacteroidota</taxon>
        <taxon>Flavobacteriia</taxon>
        <taxon>Flavobacteriales</taxon>
        <taxon>Flavobacteriaceae</taxon>
        <taxon>Flavobacterium</taxon>
    </lineage>
</organism>
<dbReference type="CDD" id="cd17260">
    <property type="entry name" value="RMtype1_S_EcoEI-TRD1-CR1_like"/>
    <property type="match status" value="1"/>
</dbReference>
<keyword evidence="3" id="KW-0238">DNA-binding</keyword>
<keyword evidence="5" id="KW-0255">Endonuclease</keyword>
<evidence type="ECO:0000256" key="3">
    <source>
        <dbReference type="ARBA" id="ARBA00023125"/>
    </source>
</evidence>
<dbReference type="Pfam" id="PF01420">
    <property type="entry name" value="Methylase_S"/>
    <property type="match status" value="2"/>
</dbReference>
<keyword evidence="2" id="KW-0680">Restriction system</keyword>
<comment type="caution">
    <text evidence="5">The sequence shown here is derived from an EMBL/GenBank/DDBJ whole genome shotgun (WGS) entry which is preliminary data.</text>
</comment>
<dbReference type="InterPro" id="IPR044946">
    <property type="entry name" value="Restrct_endonuc_typeI_TRD_sf"/>
</dbReference>
<sequence length="401" mass="45617">MPNNWKTYKLSDFIDINPLVKLKANEKYSFVEMKDLDANLKTVIPSDFKPLKGGAKFQNNDTLFARITPCLENGKICQVRELKNNVGFGSTEFLVFRGKDGISNTDFVYYLSREPYVRQFAEANMIGTSGRQRVAKEAFQNIKLELPPLQEQQTIASILSAIDDKIENNLAINKTLEEMAMALYKHWFVDFGPFQDGEFVESELGMIPKGWEVKSVYDIANYVNGAAFKPSELINEGKYVIKISELNGGITKNTGKSTKEVKKEQIINDGSVLFSWSATLDIFLWDKGEALLNQHIFNVLPNGCLSIETLYFLLKNIIAHFKAIAADRATTMGHIKISHLKETFLAIPNQLDKQEFQNKIEPIFNQILENLIENQTLTQLRDTLLPKLISGEVRLKEFREN</sequence>
<name>A0ABU9E2S0_9FLAO</name>
<reference evidence="5 6" key="1">
    <citation type="submission" date="2024-04" db="EMBL/GenBank/DDBJ databases">
        <title>draft genome sequnece of Flavobacterium buctense JCM 30750.</title>
        <authorList>
            <person name="Kim D.-U."/>
        </authorList>
    </citation>
    <scope>NUCLEOTIDE SEQUENCE [LARGE SCALE GENOMIC DNA]</scope>
    <source>
        <strain evidence="5 6">JCM 30750</strain>
    </source>
</reference>
<proteinExistence type="inferred from homology"/>